<dbReference type="Gene3D" id="1.20.120.1630">
    <property type="match status" value="1"/>
</dbReference>
<reference evidence="2" key="1">
    <citation type="submission" date="2016-10" db="EMBL/GenBank/DDBJ databases">
        <authorList>
            <person name="Varghese N."/>
            <person name="Submissions S."/>
        </authorList>
    </citation>
    <scope>NUCLEOTIDE SEQUENCE [LARGE SCALE GENOMIC DNA]</scope>
    <source>
        <strain evidence="2">CGMCC 4.578</strain>
    </source>
</reference>
<gene>
    <name evidence="1" type="ORF">SAMN05216195_12089</name>
</gene>
<evidence type="ECO:0000313" key="2">
    <source>
        <dbReference type="Proteomes" id="UP000199028"/>
    </source>
</evidence>
<sequence length="78" mass="8954">MYLAVLSLIIEQALVFGQLVLLAYAAVVSAAFVTMVRWHEEPALLRQFSDQYAAYRVAVPGWLPRLRPWQSHRPEKLT</sequence>
<dbReference type="AlphaFoldDB" id="A0A1H9XW96"/>
<dbReference type="EMBL" id="FOFT01000020">
    <property type="protein sequence ID" value="SES50458.1"/>
    <property type="molecule type" value="Genomic_DNA"/>
</dbReference>
<proteinExistence type="predicted"/>
<keyword evidence="2" id="KW-1185">Reference proteome</keyword>
<evidence type="ECO:0000313" key="1">
    <source>
        <dbReference type="EMBL" id="SES50458.1"/>
    </source>
</evidence>
<evidence type="ECO:0008006" key="3">
    <source>
        <dbReference type="Google" id="ProtNLM"/>
    </source>
</evidence>
<accession>A0A1H9XW96</accession>
<protein>
    <recommendedName>
        <fullName evidence="3">Phospholipid methyltransferase</fullName>
    </recommendedName>
</protein>
<organism evidence="1 2">
    <name type="scientific">Lentzea flaviverrucosa</name>
    <dbReference type="NCBI Taxonomy" id="200379"/>
    <lineage>
        <taxon>Bacteria</taxon>
        <taxon>Bacillati</taxon>
        <taxon>Actinomycetota</taxon>
        <taxon>Actinomycetes</taxon>
        <taxon>Pseudonocardiales</taxon>
        <taxon>Pseudonocardiaceae</taxon>
        <taxon>Lentzea</taxon>
    </lineage>
</organism>
<name>A0A1H9XW96_9PSEU</name>
<dbReference type="Proteomes" id="UP000199028">
    <property type="component" value="Unassembled WGS sequence"/>
</dbReference>